<dbReference type="RefSeq" id="XP_025058112.1">
    <property type="nucleotide sequence ID" value="XM_025202327.1"/>
</dbReference>
<feature type="region of interest" description="Disordered" evidence="1">
    <location>
        <begin position="205"/>
        <end position="265"/>
    </location>
</feature>
<keyword evidence="2" id="KW-1185">Reference proteome</keyword>
<protein>
    <submittedName>
        <fullName evidence="3">Uncharacterized protein LOC112550044</fullName>
    </submittedName>
</protein>
<dbReference type="AlphaFoldDB" id="A0A3Q0GF71"/>
<evidence type="ECO:0000313" key="2">
    <source>
        <dbReference type="Proteomes" id="UP000189705"/>
    </source>
</evidence>
<proteinExistence type="predicted"/>
<organism evidence="2 3">
    <name type="scientific">Alligator sinensis</name>
    <name type="common">Chinese alligator</name>
    <dbReference type="NCBI Taxonomy" id="38654"/>
    <lineage>
        <taxon>Eukaryota</taxon>
        <taxon>Metazoa</taxon>
        <taxon>Chordata</taxon>
        <taxon>Craniata</taxon>
        <taxon>Vertebrata</taxon>
        <taxon>Euteleostomi</taxon>
        <taxon>Archelosauria</taxon>
        <taxon>Archosauria</taxon>
        <taxon>Crocodylia</taxon>
        <taxon>Alligatoridae</taxon>
        <taxon>Alligatorinae</taxon>
        <taxon>Alligator</taxon>
    </lineage>
</organism>
<dbReference type="GeneID" id="112550044"/>
<dbReference type="InParanoid" id="A0A3Q0GF71"/>
<gene>
    <name evidence="3" type="primary">LOC112550044</name>
</gene>
<evidence type="ECO:0000256" key="1">
    <source>
        <dbReference type="SAM" id="MobiDB-lite"/>
    </source>
</evidence>
<reference evidence="3" key="1">
    <citation type="submission" date="2025-08" db="UniProtKB">
        <authorList>
            <consortium name="RefSeq"/>
        </authorList>
    </citation>
    <scope>IDENTIFICATION</scope>
</reference>
<evidence type="ECO:0000313" key="3">
    <source>
        <dbReference type="RefSeq" id="XP_025058112.1"/>
    </source>
</evidence>
<name>A0A3Q0GF71_ALLSI</name>
<dbReference type="KEGG" id="asn:112550044"/>
<feature type="compositionally biased region" description="Basic and acidic residues" evidence="1">
    <location>
        <begin position="222"/>
        <end position="241"/>
    </location>
</feature>
<accession>A0A3Q0GF71</accession>
<sequence>MATRMGLGENSQMAMRRDTLELELVRNCPWRDNQRQVKSFEELEALIAYHQAGGTGERFVSGHLSLKGDEGVSEEGAPREREVYLLLFRPFDTVSLVGPSPADEADPTSTRVCALCLRYAREDKEPEPIAWFPPFMAARLRGRELPSELHETLEAEERAADERMALWYDKGGEDSVTFHTIMNLMHQNLSLKAQLQMAVRTVKEATEKKEPKMSVQDGAEQEGDRVEELEEKGGASEEPARVRSATPPIDTASLSATPPSDAAAS</sequence>
<dbReference type="Proteomes" id="UP000189705">
    <property type="component" value="Unplaced"/>
</dbReference>